<dbReference type="InterPro" id="IPR022541">
    <property type="entry name" value="YhfG"/>
</dbReference>
<organism evidence="1 2">
    <name type="scientific">Ewingella americana (strain ATCC 33852 / DSM 4580 / CCUG 14506 / JCM 5911 / LMG 7869 / NCTC 12157 / CDC 1468-78)</name>
    <dbReference type="NCBI Taxonomy" id="910964"/>
    <lineage>
        <taxon>Bacteria</taxon>
        <taxon>Pseudomonadati</taxon>
        <taxon>Pseudomonadota</taxon>
        <taxon>Gammaproteobacteria</taxon>
        <taxon>Enterobacterales</taxon>
        <taxon>Yersiniaceae</taxon>
        <taxon>Ewingella</taxon>
    </lineage>
</organism>
<evidence type="ECO:0000313" key="1">
    <source>
        <dbReference type="EMBL" id="KFC78841.1"/>
    </source>
</evidence>
<dbReference type="Proteomes" id="UP000028640">
    <property type="component" value="Unassembled WGS sequence"/>
</dbReference>
<dbReference type="GeneID" id="78382060"/>
<keyword evidence="2" id="KW-1185">Reference proteome</keyword>
<proteinExistence type="predicted"/>
<gene>
    <name evidence="1" type="ORF">GEAM_3404</name>
</gene>
<dbReference type="EMBL" id="JMPJ01000066">
    <property type="protein sequence ID" value="KFC78841.1"/>
    <property type="molecule type" value="Genomic_DNA"/>
</dbReference>
<dbReference type="RefSeq" id="WP_072009918.1">
    <property type="nucleotide sequence ID" value="NZ_JMPJ01000066.1"/>
</dbReference>
<accession>A0A085G546</accession>
<name>A0A085G546_EWIA3</name>
<dbReference type="STRING" id="910964.GEAM_3404"/>
<dbReference type="OrthoDB" id="6505648at2"/>
<evidence type="ECO:0008006" key="3">
    <source>
        <dbReference type="Google" id="ProtNLM"/>
    </source>
</evidence>
<sequence>MSTKLTAKQKEKLFKERQNRNFQASSLLDGLHIELVTLSPEQVTQRLADLRGHYER</sequence>
<comment type="caution">
    <text evidence="1">The sequence shown here is derived from an EMBL/GenBank/DDBJ whole genome shotgun (WGS) entry which is preliminary data.</text>
</comment>
<evidence type="ECO:0000313" key="2">
    <source>
        <dbReference type="Proteomes" id="UP000028640"/>
    </source>
</evidence>
<dbReference type="eggNOG" id="ENOG5033EME">
    <property type="taxonomic scope" value="Bacteria"/>
</dbReference>
<protein>
    <recommendedName>
        <fullName evidence="3">YhfG family protein</fullName>
    </recommendedName>
</protein>
<dbReference type="AlphaFoldDB" id="A0A085G546"/>
<dbReference type="Pfam" id="PF10832">
    <property type="entry name" value="YhfG"/>
    <property type="match status" value="1"/>
</dbReference>
<reference evidence="1 2" key="1">
    <citation type="submission" date="2014-05" db="EMBL/GenBank/DDBJ databases">
        <title>ATOL: Assembling a taxonomically balanced genome-scale reconstruction of the evolutionary history of the Enterobacteriaceae.</title>
        <authorList>
            <person name="Plunkett G.III."/>
            <person name="Neeno-Eckwall E.C."/>
            <person name="Glasner J.D."/>
            <person name="Perna N.T."/>
        </authorList>
    </citation>
    <scope>NUCLEOTIDE SEQUENCE [LARGE SCALE GENOMIC DNA]</scope>
    <source>
        <strain evidence="1 2">ATCC 33852</strain>
    </source>
</reference>